<evidence type="ECO:0000313" key="1">
    <source>
        <dbReference type="EMBL" id="ALG03754.1"/>
    </source>
</evidence>
<protein>
    <submittedName>
        <fullName evidence="1">Uncharacterized protein</fullName>
    </submittedName>
</protein>
<proteinExistence type="predicted"/>
<dbReference type="PATRIC" id="fig|1833.90.peg.4512"/>
<sequence length="557" mass="61293">MSTSAPSENAIEVISAAAMPSGMEITLEGSALQVNGVRVRIPEKLNGELRGLFGIGGLFPTVPRGDDRDKLLWRVVAEARPDVRQNLKGDRKLAGELADKLPFDSDASQVAAAALRDRFYNRKKVPALLPVHSSLPLNYEHTNSAGKASGYRMFNGGIAPFMLWRGEVAGVDTELLTRLLDEVANDEELTFLDRYFLNLALEDSDTPEATPDAVELITRYADQFAKDLGEGTAGVFCQPSLDLFRRDLTTILDTSLPRPDKARWLTLLLSLHISARLYRIAVIKGGEVDVVVAAATETSVPRNSVTCHCEPAKEAGCLQSCPFAGTLRFRTGTGGYRAIHDRDGARAAYVDIDQRRLLDMPATLVTRTLACRAWEAIGGGEEAEQRNLEALADALRVDPGLRAKHNAICGAIAVLHHDQWRKGQSTVAELEEVLAVGAGMHALREDVRKMRRADLRHQSRDVINQLMLDENTGPGALISRNHTRGYFEVDEQLLILLVRLICVDRQVPYDEFLSKLRAYGLAPQDSAERDNLANALHRLGMLARFSDAGEASFVYFN</sequence>
<dbReference type="RefSeq" id="WP_141752436.1">
    <property type="nucleotide sequence ID" value="NZ_LYPG01000065.1"/>
</dbReference>
<name>A0A0N7F1S5_RHOER</name>
<reference evidence="1" key="1">
    <citation type="journal article" date="2015" name="Appl. Environ. Microbiol.">
        <title>Biodegradation of the organic disulfide 4,4'-dithiodibutyric acid by Rhodococcus spp.</title>
        <authorList>
            <person name="Khairy H."/>
            <person name="Wubbeler J.H."/>
            <person name="Steinbuchel A."/>
        </authorList>
    </citation>
    <scope>NUCLEOTIDE SEQUENCE</scope>
    <source>
        <strain evidence="1">MI2</strain>
    </source>
</reference>
<dbReference type="EMBL" id="KT600802">
    <property type="protein sequence ID" value="ALG03754.1"/>
    <property type="molecule type" value="Genomic_DNA"/>
</dbReference>
<organism evidence="1">
    <name type="scientific">Rhodococcus erythropolis</name>
    <name type="common">Arthrobacter picolinophilus</name>
    <dbReference type="NCBI Taxonomy" id="1833"/>
    <lineage>
        <taxon>Bacteria</taxon>
        <taxon>Bacillati</taxon>
        <taxon>Actinomycetota</taxon>
        <taxon>Actinomycetes</taxon>
        <taxon>Mycobacteriales</taxon>
        <taxon>Nocardiaceae</taxon>
        <taxon>Rhodococcus</taxon>
        <taxon>Rhodococcus erythropolis group</taxon>
    </lineage>
</organism>
<accession>A0A0N7F1S5</accession>
<dbReference type="AlphaFoldDB" id="A0A0N7F1S5"/>